<comment type="caution">
    <text evidence="2">The sequence shown here is derived from an EMBL/GenBank/DDBJ whole genome shotgun (WGS) entry which is preliminary data.</text>
</comment>
<accession>A0A4Z1JND9</accession>
<gene>
    <name evidence="2" type="ORF">BELL_0392g00010</name>
</gene>
<dbReference type="AlphaFoldDB" id="A0A4Z1JND9"/>
<dbReference type="PRINTS" id="PR01217">
    <property type="entry name" value="PRICHEXTENSN"/>
</dbReference>
<evidence type="ECO:0000313" key="2">
    <source>
        <dbReference type="EMBL" id="TGO73080.1"/>
    </source>
</evidence>
<protein>
    <submittedName>
        <fullName evidence="2">Uncharacterized protein</fullName>
    </submittedName>
</protein>
<dbReference type="STRING" id="278938.A0A4Z1JND9"/>
<dbReference type="Proteomes" id="UP000297229">
    <property type="component" value="Unassembled WGS sequence"/>
</dbReference>
<dbReference type="OrthoDB" id="3562376at2759"/>
<feature type="compositionally biased region" description="Low complexity" evidence="1">
    <location>
        <begin position="113"/>
        <end position="123"/>
    </location>
</feature>
<name>A0A4Z1JND9_9HELO</name>
<evidence type="ECO:0000313" key="3">
    <source>
        <dbReference type="Proteomes" id="UP000297229"/>
    </source>
</evidence>
<keyword evidence="3" id="KW-1185">Reference proteome</keyword>
<feature type="compositionally biased region" description="Low complexity" evidence="1">
    <location>
        <begin position="154"/>
        <end position="167"/>
    </location>
</feature>
<feature type="region of interest" description="Disordered" evidence="1">
    <location>
        <begin position="106"/>
        <end position="200"/>
    </location>
</feature>
<organism evidence="2 3">
    <name type="scientific">Botrytis elliptica</name>
    <dbReference type="NCBI Taxonomy" id="278938"/>
    <lineage>
        <taxon>Eukaryota</taxon>
        <taxon>Fungi</taxon>
        <taxon>Dikarya</taxon>
        <taxon>Ascomycota</taxon>
        <taxon>Pezizomycotina</taxon>
        <taxon>Leotiomycetes</taxon>
        <taxon>Helotiales</taxon>
        <taxon>Sclerotiniaceae</taxon>
        <taxon>Botrytis</taxon>
    </lineage>
</organism>
<reference evidence="2 3" key="1">
    <citation type="submission" date="2017-12" db="EMBL/GenBank/DDBJ databases">
        <title>Comparative genomics of Botrytis spp.</title>
        <authorList>
            <person name="Valero-Jimenez C.A."/>
            <person name="Tapia P."/>
            <person name="Veloso J."/>
            <person name="Silva-Moreno E."/>
            <person name="Staats M."/>
            <person name="Valdes J.H."/>
            <person name="Van Kan J.A.L."/>
        </authorList>
    </citation>
    <scope>NUCLEOTIDE SEQUENCE [LARGE SCALE GENOMIC DNA]</scope>
    <source>
        <strain evidence="2 3">Be9601</strain>
    </source>
</reference>
<feature type="compositionally biased region" description="Pro residues" evidence="1">
    <location>
        <begin position="124"/>
        <end position="136"/>
    </location>
</feature>
<proteinExistence type="predicted"/>
<evidence type="ECO:0000256" key="1">
    <source>
        <dbReference type="SAM" id="MobiDB-lite"/>
    </source>
</evidence>
<dbReference type="EMBL" id="PQXM01000390">
    <property type="protein sequence ID" value="TGO73080.1"/>
    <property type="molecule type" value="Genomic_DNA"/>
</dbReference>
<sequence>MPYYYPYPYPIPHYAPIVPVYPNTTVTAVSAPIIHQMPGFNPLHGQDPGPAPPGIGNRVAGYVTDPARCANELICWGLGLATIGPPVVRVAPIVAVPQPHTSNACANCRNQDANPTAANATASPPTPTPEPKPPATKPKSILKPTPTPTPAPDPASSSSSPPSSPTKSKSKPKSKLEPPLNILTHANTNKNANHNPKSKC</sequence>
<feature type="compositionally biased region" description="Low complexity" evidence="1">
    <location>
        <begin position="184"/>
        <end position="200"/>
    </location>
</feature>